<dbReference type="GO" id="GO:0015288">
    <property type="term" value="F:porin activity"/>
    <property type="evidence" value="ECO:0007669"/>
    <property type="project" value="UniProtKB-KW"/>
</dbReference>
<gene>
    <name evidence="13" type="ORF">HHL14_31915</name>
</gene>
<name>A0A7Y0A2M5_9BURK</name>
<evidence type="ECO:0000259" key="12">
    <source>
        <dbReference type="Pfam" id="PF13609"/>
    </source>
</evidence>
<dbReference type="InterPro" id="IPR023614">
    <property type="entry name" value="Porin_dom_sf"/>
</dbReference>
<keyword evidence="10" id="KW-0998">Cell outer membrane</keyword>
<dbReference type="PANTHER" id="PTHR34501">
    <property type="entry name" value="PROTEIN YDDL-RELATED"/>
    <property type="match status" value="1"/>
</dbReference>
<feature type="domain" description="Porin" evidence="12">
    <location>
        <begin position="8"/>
        <end position="361"/>
    </location>
</feature>
<evidence type="ECO:0000313" key="13">
    <source>
        <dbReference type="EMBL" id="NML35415.1"/>
    </source>
</evidence>
<comment type="subcellular location">
    <subcellularLocation>
        <location evidence="1">Cell outer membrane</location>
        <topology evidence="1">Multi-pass membrane protein</topology>
    </subcellularLocation>
</comment>
<proteinExistence type="predicted"/>
<evidence type="ECO:0000256" key="4">
    <source>
        <dbReference type="ARBA" id="ARBA00022452"/>
    </source>
</evidence>
<evidence type="ECO:0000256" key="6">
    <source>
        <dbReference type="ARBA" id="ARBA00022729"/>
    </source>
</evidence>
<keyword evidence="4" id="KW-1134">Transmembrane beta strand</keyword>
<evidence type="ECO:0000256" key="3">
    <source>
        <dbReference type="ARBA" id="ARBA00022448"/>
    </source>
</evidence>
<dbReference type="CDD" id="cd00342">
    <property type="entry name" value="gram_neg_porins"/>
    <property type="match status" value="1"/>
</dbReference>
<reference evidence="13 14" key="1">
    <citation type="submission" date="2020-04" db="EMBL/GenBank/DDBJ databases">
        <title>Paraburkholderia sp. G-4-1-8 isolated from soil.</title>
        <authorList>
            <person name="Dahal R.H."/>
        </authorList>
    </citation>
    <scope>NUCLEOTIDE SEQUENCE [LARGE SCALE GENOMIC DNA]</scope>
    <source>
        <strain evidence="13 14">G-4-1-8</strain>
    </source>
</reference>
<dbReference type="InterPro" id="IPR033900">
    <property type="entry name" value="Gram_neg_porin_domain"/>
</dbReference>
<evidence type="ECO:0000256" key="7">
    <source>
        <dbReference type="ARBA" id="ARBA00023065"/>
    </source>
</evidence>
<comment type="caution">
    <text evidence="13">The sequence shown here is derived from an EMBL/GenBank/DDBJ whole genome shotgun (WGS) entry which is preliminary data.</text>
</comment>
<keyword evidence="9" id="KW-0472">Membrane</keyword>
<keyword evidence="6 11" id="KW-0732">Signal</keyword>
<comment type="subunit">
    <text evidence="2">Homotrimer.</text>
</comment>
<evidence type="ECO:0000313" key="14">
    <source>
        <dbReference type="Proteomes" id="UP000583127"/>
    </source>
</evidence>
<keyword evidence="3" id="KW-0813">Transport</keyword>
<dbReference type="Proteomes" id="UP000583127">
    <property type="component" value="Unassembled WGS sequence"/>
</dbReference>
<evidence type="ECO:0000256" key="11">
    <source>
        <dbReference type="SAM" id="SignalP"/>
    </source>
</evidence>
<dbReference type="PANTHER" id="PTHR34501:SF9">
    <property type="entry name" value="MAJOR OUTER MEMBRANE PROTEIN P.IA"/>
    <property type="match status" value="1"/>
</dbReference>
<evidence type="ECO:0000256" key="9">
    <source>
        <dbReference type="ARBA" id="ARBA00023136"/>
    </source>
</evidence>
<feature type="chain" id="PRO_5031418593" evidence="11">
    <location>
        <begin position="22"/>
        <end position="395"/>
    </location>
</feature>
<dbReference type="InterPro" id="IPR002299">
    <property type="entry name" value="Porin_Neis"/>
</dbReference>
<dbReference type="GO" id="GO:0006811">
    <property type="term" value="P:monoatomic ion transport"/>
    <property type="evidence" value="ECO:0007669"/>
    <property type="project" value="UniProtKB-KW"/>
</dbReference>
<keyword evidence="8" id="KW-0626">Porin</keyword>
<keyword evidence="7" id="KW-0406">Ion transport</keyword>
<dbReference type="GO" id="GO:0046930">
    <property type="term" value="C:pore complex"/>
    <property type="evidence" value="ECO:0007669"/>
    <property type="project" value="UniProtKB-KW"/>
</dbReference>
<protein>
    <submittedName>
        <fullName evidence="13">Porin</fullName>
    </submittedName>
</protein>
<keyword evidence="14" id="KW-1185">Reference proteome</keyword>
<dbReference type="AlphaFoldDB" id="A0A7Y0A2M5"/>
<evidence type="ECO:0000256" key="5">
    <source>
        <dbReference type="ARBA" id="ARBA00022692"/>
    </source>
</evidence>
<evidence type="ECO:0000256" key="1">
    <source>
        <dbReference type="ARBA" id="ARBA00004571"/>
    </source>
</evidence>
<dbReference type="Gene3D" id="2.40.160.10">
    <property type="entry name" value="Porin"/>
    <property type="match status" value="1"/>
</dbReference>
<feature type="signal peptide" evidence="11">
    <location>
        <begin position="1"/>
        <end position="21"/>
    </location>
</feature>
<dbReference type="InterPro" id="IPR050298">
    <property type="entry name" value="Gram-neg_bact_OMP"/>
</dbReference>
<accession>A0A7Y0A2M5</accession>
<dbReference type="SUPFAM" id="SSF56935">
    <property type="entry name" value="Porins"/>
    <property type="match status" value="1"/>
</dbReference>
<sequence>MKKTLLAASISCALAAPVAHAQNSVTLYGIIDNGIAYVNSVASGPHAVGKSRTSAATGFGSGDRWGLTGTENLGNGLSAIFTLENGFSGTTGAFAMGGRMFGRQAFVGLSDSRYGSLTLGRQYDYTFDYVAPLLSWTQFGSIYGAHVGDVDNSFQTFRLNNSVKYQVSPLPGLQLGGLYAFSNQASGPNGAGFANNRAWALGVRYSDGPLRFASSFLLVNNPSAGLAASTNPGGAIGDEYSGPSNIFYNVGFVTRQQVFTVGSGYTWDALSVNFVYSDARLDYANGRDIRVDNYELNGRYQITPAFLVGLAYIFTDGSGYTGTGANAYANGTKPRWHQLNFGAAYFLSKRTDVHFSTVYQRAAGDATTAALNLIGPAGQGAKSQLLLALGLRHRF</sequence>
<dbReference type="EMBL" id="JABBFZ010000039">
    <property type="protein sequence ID" value="NML35415.1"/>
    <property type="molecule type" value="Genomic_DNA"/>
</dbReference>
<evidence type="ECO:0000256" key="2">
    <source>
        <dbReference type="ARBA" id="ARBA00011233"/>
    </source>
</evidence>
<evidence type="ECO:0000256" key="10">
    <source>
        <dbReference type="ARBA" id="ARBA00023237"/>
    </source>
</evidence>
<evidence type="ECO:0000256" key="8">
    <source>
        <dbReference type="ARBA" id="ARBA00023114"/>
    </source>
</evidence>
<dbReference type="GO" id="GO:0009279">
    <property type="term" value="C:cell outer membrane"/>
    <property type="evidence" value="ECO:0007669"/>
    <property type="project" value="UniProtKB-SubCell"/>
</dbReference>
<organism evidence="13 14">
    <name type="scientific">Paraburkholderia antibiotica</name>
    <dbReference type="NCBI Taxonomy" id="2728839"/>
    <lineage>
        <taxon>Bacteria</taxon>
        <taxon>Pseudomonadati</taxon>
        <taxon>Pseudomonadota</taxon>
        <taxon>Betaproteobacteria</taxon>
        <taxon>Burkholderiales</taxon>
        <taxon>Burkholderiaceae</taxon>
        <taxon>Paraburkholderia</taxon>
    </lineage>
</organism>
<dbReference type="PRINTS" id="PR00184">
    <property type="entry name" value="NEISSPPORIN"/>
</dbReference>
<keyword evidence="5" id="KW-0812">Transmembrane</keyword>
<dbReference type="RefSeq" id="WP_169501592.1">
    <property type="nucleotide sequence ID" value="NZ_JABBFZ010000039.1"/>
</dbReference>
<dbReference type="Pfam" id="PF13609">
    <property type="entry name" value="Porin_4"/>
    <property type="match status" value="1"/>
</dbReference>